<keyword evidence="9" id="KW-0456">Lyase</keyword>
<dbReference type="PANTHER" id="PTHR30352">
    <property type="entry name" value="PYRUVATE FORMATE-LYASE-ACTIVATING ENZYME"/>
    <property type="match status" value="1"/>
</dbReference>
<dbReference type="SFLD" id="SFLDG01101">
    <property type="entry name" value="Uncharacterised_Radical_SAM_Su"/>
    <property type="match status" value="1"/>
</dbReference>
<reference evidence="9 12" key="3">
    <citation type="submission" date="2020-07" db="EMBL/GenBank/DDBJ databases">
        <title>Genomic Encyclopedia of Type Strains, Phase IV (KMG-V): Genome sequencing to study the core and pangenomes of soil and plant-associated prokaryotes.</title>
        <authorList>
            <person name="Whitman W."/>
        </authorList>
    </citation>
    <scope>NUCLEOTIDE SEQUENCE [LARGE SCALE GENOMIC DNA]</scope>
    <source>
        <strain evidence="9 12">C13</strain>
        <strain evidence="10 13">D1</strain>
    </source>
</reference>
<dbReference type="Proteomes" id="UP000239462">
    <property type="component" value="Chromosome"/>
</dbReference>
<dbReference type="SUPFAM" id="SSF102114">
    <property type="entry name" value="Radical SAM enzymes"/>
    <property type="match status" value="1"/>
</dbReference>
<dbReference type="GeneID" id="36102751"/>
<evidence type="ECO:0000313" key="10">
    <source>
        <dbReference type="EMBL" id="MBB6496446.1"/>
    </source>
</evidence>
<dbReference type="KEGG" id="mmad:MMJJ_16660"/>
<dbReference type="Gene3D" id="3.40.50.1980">
    <property type="entry name" value="Nitrogenase molybdenum iron protein domain"/>
    <property type="match status" value="1"/>
</dbReference>
<dbReference type="InterPro" id="IPR034457">
    <property type="entry name" value="Organic_radical-activating"/>
</dbReference>
<dbReference type="InterPro" id="IPR007197">
    <property type="entry name" value="rSAM"/>
</dbReference>
<evidence type="ECO:0000256" key="3">
    <source>
        <dbReference type="ARBA" id="ARBA00022691"/>
    </source>
</evidence>
<dbReference type="GO" id="GO:0051539">
    <property type="term" value="F:4 iron, 4 sulfur cluster binding"/>
    <property type="evidence" value="ECO:0007669"/>
    <property type="project" value="UniProtKB-KW"/>
</dbReference>
<gene>
    <name evidence="9" type="ORF">HNP94_000549</name>
    <name evidence="10" type="ORF">HNP96_000467</name>
    <name evidence="8" type="ORF">MMJJ_16660</name>
</gene>
<keyword evidence="5" id="KW-0408">Iron</keyword>
<feature type="domain" description="Radical SAM core" evidence="7">
    <location>
        <begin position="53"/>
        <end position="269"/>
    </location>
</feature>
<dbReference type="AlphaFoldDB" id="A0A2L1CCE3"/>
<keyword evidence="4" id="KW-0479">Metal-binding</keyword>
<dbReference type="RefSeq" id="WP_104838411.1">
    <property type="nucleotide sequence ID" value="NZ_CP026606.1"/>
</dbReference>
<dbReference type="EMBL" id="JACDUO010000001">
    <property type="protein sequence ID" value="MBA2863549.1"/>
    <property type="molecule type" value="Genomic_DNA"/>
</dbReference>
<evidence type="ECO:0000256" key="2">
    <source>
        <dbReference type="ARBA" id="ARBA00022485"/>
    </source>
</evidence>
<dbReference type="Pfam" id="PF01497">
    <property type="entry name" value="Peripla_BP_2"/>
    <property type="match status" value="1"/>
</dbReference>
<reference evidence="11" key="1">
    <citation type="journal article" date="2018" name="Genome Announc.">
        <title>Complete Genome Sequence of the Methanococcus maripaludis Type Strain JJ (DSM 2067), a Model for Selenoprotein Synthesis in Archaea.</title>
        <authorList>
            <person name="Poehlein A."/>
            <person name="Heym D."/>
            <person name="Quitzke V."/>
            <person name="Fersch J."/>
            <person name="Daniel R."/>
            <person name="Rother M."/>
        </authorList>
    </citation>
    <scope>NUCLEOTIDE SEQUENCE [LARGE SCALE GENOMIC DNA]</scope>
    <source>
        <strain evidence="11">DSM 2067</strain>
    </source>
</reference>
<evidence type="ECO:0000313" key="11">
    <source>
        <dbReference type="Proteomes" id="UP000239462"/>
    </source>
</evidence>
<comment type="cofactor">
    <cofactor evidence="1">
        <name>[4Fe-4S] cluster</name>
        <dbReference type="ChEBI" id="CHEBI:49883"/>
    </cofactor>
</comment>
<accession>A0A2L1CCE3</accession>
<keyword evidence="3" id="KW-0949">S-adenosyl-L-methionine</keyword>
<dbReference type="SFLD" id="SFLDS00029">
    <property type="entry name" value="Radical_SAM"/>
    <property type="match status" value="1"/>
</dbReference>
<dbReference type="Gene3D" id="3.20.20.70">
    <property type="entry name" value="Aldolase class I"/>
    <property type="match status" value="1"/>
</dbReference>
<evidence type="ECO:0000259" key="7">
    <source>
        <dbReference type="PROSITE" id="PS51918"/>
    </source>
</evidence>
<evidence type="ECO:0000256" key="6">
    <source>
        <dbReference type="ARBA" id="ARBA00023014"/>
    </source>
</evidence>
<dbReference type="SUPFAM" id="SSF53807">
    <property type="entry name" value="Helical backbone' metal receptor"/>
    <property type="match status" value="1"/>
</dbReference>
<sequence>MKCTVCEIGCDISEGNYGRCNMYTNQNSKLIERFPNSYLTVLPITIETMPMVHFAPKNKFLQVSTVGCNFNCQGCISETLTSNADALSGALTKASPSDIISRAKTEECSGIVFCLNDPAASYYTFLNLAKEAKKANLWVGCSTNGYFTETALKSLIPYLDFVNIGLKGSSNARYKECGAKSAAPVFRNIRILHEAGVHVETSAMYINTGDEEILKAAEEVASVSKDIPLQVMRFVPFGEAKPELEPTINKSENIVDQLRSILNHVYLFNSPGTEYLTTKCPICRNEIIKREFYGPMGCRTIESLEEGKCPCGWQVPLKGPINNEQFTEYGMLGGYRTTRAIEMAHAILVTLGIRDNEELGDILGDIIKEDFIRGLHDRIQQIDSWLELIKDLAMRTGREKEGNELIAFIQERVDKINKGSKLIKSYPTVYYSMGYPLFALNAERFETNLVEAAGGICVNKSLTRKGKPGVNISVNEINKLSPEMMFISGFLSSPASDYVQYCKKHGIDNKAVRMGNICNVPTGWDFGSPRWILGFMFLANTIHPEIYSFDLENEQKEFYKRFYGIDVENVVTNRDFSRPAIPTNK</sequence>
<keyword evidence="6" id="KW-0411">Iron-sulfur</keyword>
<protein>
    <submittedName>
        <fullName evidence="8">Periplasmic binding protein</fullName>
    </submittedName>
    <submittedName>
        <fullName evidence="9">Pyruvate-formate lyase-activating enzyme</fullName>
    </submittedName>
</protein>
<dbReference type="InterPro" id="IPR013785">
    <property type="entry name" value="Aldolase_TIM"/>
</dbReference>
<reference evidence="8" key="2">
    <citation type="submission" date="2018-02" db="EMBL/GenBank/DDBJ databases">
        <title>Complete genome sequence of the Methanococcus maripaludis type strain JJ (DSM 2067), a model for selenoprotein synthesis in Archaea.</title>
        <authorList>
            <person name="Poehlein A."/>
            <person name="Heym D."/>
            <person name="Quitzke V."/>
            <person name="Fersch J."/>
            <person name="Daniel R."/>
            <person name="Rother M."/>
        </authorList>
    </citation>
    <scope>NUCLEOTIDE SEQUENCE [LARGE SCALE GENOMIC DNA]</scope>
    <source>
        <strain evidence="8">DSM 2067</strain>
    </source>
</reference>
<dbReference type="InterPro" id="IPR002491">
    <property type="entry name" value="ABC_transptr_periplasmic_BD"/>
</dbReference>
<dbReference type="Proteomes" id="UP000567099">
    <property type="component" value="Unassembled WGS sequence"/>
</dbReference>
<dbReference type="GO" id="GO:0016829">
    <property type="term" value="F:lyase activity"/>
    <property type="evidence" value="ECO:0007669"/>
    <property type="project" value="UniProtKB-KW"/>
</dbReference>
<dbReference type="GO" id="GO:0046872">
    <property type="term" value="F:metal ion binding"/>
    <property type="evidence" value="ECO:0007669"/>
    <property type="project" value="UniProtKB-KW"/>
</dbReference>
<dbReference type="Proteomes" id="UP000590564">
    <property type="component" value="Unassembled WGS sequence"/>
</dbReference>
<evidence type="ECO:0000313" key="9">
    <source>
        <dbReference type="EMBL" id="MBA2863549.1"/>
    </source>
</evidence>
<dbReference type="EMBL" id="CP026606">
    <property type="protein sequence ID" value="AVB77037.1"/>
    <property type="molecule type" value="Genomic_DNA"/>
</dbReference>
<dbReference type="InterPro" id="IPR027596">
    <property type="entry name" value="AmmeMemoSam_rS"/>
</dbReference>
<name>A0A2L1CCE3_METMI</name>
<dbReference type="CDD" id="cd01335">
    <property type="entry name" value="Radical_SAM"/>
    <property type="match status" value="1"/>
</dbReference>
<dbReference type="Pfam" id="PF04055">
    <property type="entry name" value="Radical_SAM"/>
    <property type="match status" value="1"/>
</dbReference>
<dbReference type="PROSITE" id="PS51918">
    <property type="entry name" value="RADICAL_SAM"/>
    <property type="match status" value="1"/>
</dbReference>
<keyword evidence="2" id="KW-0004">4Fe-4S</keyword>
<evidence type="ECO:0000313" key="8">
    <source>
        <dbReference type="EMBL" id="AVB77037.1"/>
    </source>
</evidence>
<evidence type="ECO:0000256" key="5">
    <source>
        <dbReference type="ARBA" id="ARBA00023004"/>
    </source>
</evidence>
<proteinExistence type="predicted"/>
<organism evidence="8 11">
    <name type="scientific">Methanococcus maripaludis</name>
    <name type="common">Methanococcus deltae</name>
    <dbReference type="NCBI Taxonomy" id="39152"/>
    <lineage>
        <taxon>Archaea</taxon>
        <taxon>Methanobacteriati</taxon>
        <taxon>Methanobacteriota</taxon>
        <taxon>Methanomada group</taxon>
        <taxon>Methanococci</taxon>
        <taxon>Methanococcales</taxon>
        <taxon>Methanococcaceae</taxon>
        <taxon>Methanococcus</taxon>
    </lineage>
</organism>
<evidence type="ECO:0000256" key="4">
    <source>
        <dbReference type="ARBA" id="ARBA00022723"/>
    </source>
</evidence>
<dbReference type="InterPro" id="IPR058240">
    <property type="entry name" value="rSAM_sf"/>
</dbReference>
<evidence type="ECO:0000313" key="12">
    <source>
        <dbReference type="Proteomes" id="UP000567099"/>
    </source>
</evidence>
<dbReference type="PANTHER" id="PTHR30352:SF5">
    <property type="entry name" value="PYRUVATE FORMATE-LYASE 1-ACTIVATING ENZYME"/>
    <property type="match status" value="1"/>
</dbReference>
<dbReference type="Gene3D" id="1.20.58.2180">
    <property type="match status" value="1"/>
</dbReference>
<evidence type="ECO:0000256" key="1">
    <source>
        <dbReference type="ARBA" id="ARBA00001966"/>
    </source>
</evidence>
<dbReference type="EMBL" id="JACHED010000001">
    <property type="protein sequence ID" value="MBB6496446.1"/>
    <property type="molecule type" value="Genomic_DNA"/>
</dbReference>
<keyword evidence="9" id="KW-0670">Pyruvate</keyword>
<evidence type="ECO:0000313" key="13">
    <source>
        <dbReference type="Proteomes" id="UP000590564"/>
    </source>
</evidence>